<sequence length="104" mass="11632">MTGNSTRPPLNNAVEVYTVLYLPEPETDQDEASAMVNIIRNCELEKTVSWQGDPCAPQAFRREGLNCTYPDSEPPRIISLNLTENKLTGSITHEISKLTQLIEL</sequence>
<dbReference type="EMBL" id="QGKX02001347">
    <property type="protein sequence ID" value="KAF3524606.1"/>
    <property type="molecule type" value="Genomic_DNA"/>
</dbReference>
<dbReference type="Gene3D" id="3.80.10.10">
    <property type="entry name" value="Ribonuclease Inhibitor"/>
    <property type="match status" value="1"/>
</dbReference>
<proteinExistence type="predicted"/>
<dbReference type="PANTHER" id="PTHR45631:SF33">
    <property type="entry name" value="PROTEIN KINASE DOMAIN-CONTAINING PROTEIN"/>
    <property type="match status" value="1"/>
</dbReference>
<dbReference type="Proteomes" id="UP000712600">
    <property type="component" value="Unassembled WGS sequence"/>
</dbReference>
<dbReference type="InterPro" id="IPR032675">
    <property type="entry name" value="LRR_dom_sf"/>
</dbReference>
<evidence type="ECO:0000313" key="2">
    <source>
        <dbReference type="Proteomes" id="UP000712600"/>
    </source>
</evidence>
<gene>
    <name evidence="1" type="ORF">F2Q69_00047384</name>
</gene>
<protein>
    <recommendedName>
        <fullName evidence="3">Leucine-rich repeat-containing N-terminal plant-type domain-containing protein</fullName>
    </recommendedName>
</protein>
<evidence type="ECO:0008006" key="3">
    <source>
        <dbReference type="Google" id="ProtNLM"/>
    </source>
</evidence>
<accession>A0A8S9Q1Q7</accession>
<name>A0A8S9Q1Q7_BRACR</name>
<organism evidence="1 2">
    <name type="scientific">Brassica cretica</name>
    <name type="common">Mustard</name>
    <dbReference type="NCBI Taxonomy" id="69181"/>
    <lineage>
        <taxon>Eukaryota</taxon>
        <taxon>Viridiplantae</taxon>
        <taxon>Streptophyta</taxon>
        <taxon>Embryophyta</taxon>
        <taxon>Tracheophyta</taxon>
        <taxon>Spermatophyta</taxon>
        <taxon>Magnoliopsida</taxon>
        <taxon>eudicotyledons</taxon>
        <taxon>Gunneridae</taxon>
        <taxon>Pentapetalae</taxon>
        <taxon>rosids</taxon>
        <taxon>malvids</taxon>
        <taxon>Brassicales</taxon>
        <taxon>Brassicaceae</taxon>
        <taxon>Brassiceae</taxon>
        <taxon>Brassica</taxon>
    </lineage>
</organism>
<dbReference type="AlphaFoldDB" id="A0A8S9Q1Q7"/>
<comment type="caution">
    <text evidence="1">The sequence shown here is derived from an EMBL/GenBank/DDBJ whole genome shotgun (WGS) entry which is preliminary data.</text>
</comment>
<dbReference type="PANTHER" id="PTHR45631">
    <property type="entry name" value="OS07G0107800 PROTEIN-RELATED"/>
    <property type="match status" value="1"/>
</dbReference>
<evidence type="ECO:0000313" key="1">
    <source>
        <dbReference type="EMBL" id="KAF3524606.1"/>
    </source>
</evidence>
<reference evidence="1" key="1">
    <citation type="submission" date="2019-12" db="EMBL/GenBank/DDBJ databases">
        <title>Genome sequencing and annotation of Brassica cretica.</title>
        <authorList>
            <person name="Studholme D.J."/>
            <person name="Sarris P."/>
        </authorList>
    </citation>
    <scope>NUCLEOTIDE SEQUENCE</scope>
    <source>
        <strain evidence="1">PFS-109/04</strain>
        <tissue evidence="1">Leaf</tissue>
    </source>
</reference>